<dbReference type="Pfam" id="PF08659">
    <property type="entry name" value="KR"/>
    <property type="match status" value="1"/>
</dbReference>
<dbReference type="Gene3D" id="1.10.1200.10">
    <property type="entry name" value="ACP-like"/>
    <property type="match status" value="3"/>
</dbReference>
<keyword evidence="3" id="KW-0596">Phosphopantetheine</keyword>
<dbReference type="Pfam" id="PF22336">
    <property type="entry name" value="RhiE-like_linker"/>
    <property type="match status" value="2"/>
</dbReference>
<dbReference type="CDD" id="cd00833">
    <property type="entry name" value="PKS"/>
    <property type="match status" value="2"/>
</dbReference>
<comment type="caution">
    <text evidence="15">The sequence shown here is derived from an EMBL/GenBank/DDBJ whole genome shotgun (WGS) entry which is preliminary data.</text>
</comment>
<feature type="region of interest" description="Disordered" evidence="11">
    <location>
        <begin position="535"/>
        <end position="554"/>
    </location>
</feature>
<dbReference type="FunFam" id="3.40.47.10:FF:000019">
    <property type="entry name" value="Polyketide synthase type I"/>
    <property type="match status" value="2"/>
</dbReference>
<dbReference type="GO" id="GO:0033068">
    <property type="term" value="P:macrolide biosynthetic process"/>
    <property type="evidence" value="ECO:0007669"/>
    <property type="project" value="UniProtKB-ARBA"/>
</dbReference>
<dbReference type="PROSITE" id="PS00606">
    <property type="entry name" value="KS3_1"/>
    <property type="match status" value="1"/>
</dbReference>
<dbReference type="InterPro" id="IPR049551">
    <property type="entry name" value="PKS_DH_C"/>
</dbReference>
<feature type="region of interest" description="Disordered" evidence="11">
    <location>
        <begin position="2087"/>
        <end position="2106"/>
    </location>
</feature>
<evidence type="ECO:0000259" key="13">
    <source>
        <dbReference type="PROSITE" id="PS52004"/>
    </source>
</evidence>
<dbReference type="InterPro" id="IPR016039">
    <property type="entry name" value="Thiolase-like"/>
</dbReference>
<dbReference type="InterPro" id="IPR029063">
    <property type="entry name" value="SAM-dependent_MTases_sf"/>
</dbReference>
<evidence type="ECO:0000313" key="16">
    <source>
        <dbReference type="Proteomes" id="UP001153328"/>
    </source>
</evidence>
<feature type="region of interest" description="Disordered" evidence="11">
    <location>
        <begin position="93"/>
        <end position="114"/>
    </location>
</feature>
<evidence type="ECO:0000256" key="2">
    <source>
        <dbReference type="ARBA" id="ARBA00004792"/>
    </source>
</evidence>
<feature type="domain" description="Ketosynthase family 3 (KS3)" evidence="13">
    <location>
        <begin position="154"/>
        <end position="576"/>
    </location>
</feature>
<feature type="domain" description="PKS/mFAS DH" evidence="14">
    <location>
        <begin position="732"/>
        <end position="1007"/>
    </location>
</feature>
<evidence type="ECO:0000256" key="4">
    <source>
        <dbReference type="ARBA" id="ARBA00022490"/>
    </source>
</evidence>
<dbReference type="InterPro" id="IPR006162">
    <property type="entry name" value="Ppantetheine_attach_site"/>
</dbReference>
<reference evidence="15" key="1">
    <citation type="submission" date="2021-06" db="EMBL/GenBank/DDBJ databases">
        <authorList>
            <person name="Arsene-Ploetze F."/>
        </authorList>
    </citation>
    <scope>NUCLEOTIDE SEQUENCE</scope>
    <source>
        <strain evidence="15">SBRY1</strain>
    </source>
</reference>
<dbReference type="Gene3D" id="3.40.47.10">
    <property type="match status" value="2"/>
</dbReference>
<evidence type="ECO:0000256" key="11">
    <source>
        <dbReference type="SAM" id="MobiDB-lite"/>
    </source>
</evidence>
<dbReference type="SMART" id="SM00825">
    <property type="entry name" value="PKS_KS"/>
    <property type="match status" value="2"/>
</dbReference>
<dbReference type="Pfam" id="PF00550">
    <property type="entry name" value="PP-binding"/>
    <property type="match status" value="3"/>
</dbReference>
<keyword evidence="9" id="KW-0012">Acyltransferase</keyword>
<organism evidence="15 16">
    <name type="scientific">Actinacidiphila bryophytorum</name>
    <dbReference type="NCBI Taxonomy" id="1436133"/>
    <lineage>
        <taxon>Bacteria</taxon>
        <taxon>Bacillati</taxon>
        <taxon>Actinomycetota</taxon>
        <taxon>Actinomycetes</taxon>
        <taxon>Kitasatosporales</taxon>
        <taxon>Streptomycetaceae</taxon>
        <taxon>Actinacidiphila</taxon>
    </lineage>
</organism>
<feature type="active site" description="Proton donor; for dehydratase activity" evidence="10">
    <location>
        <position position="922"/>
    </location>
</feature>
<dbReference type="InterPro" id="IPR013968">
    <property type="entry name" value="PKS_KR"/>
</dbReference>
<feature type="domain" description="Ketosynthase family 3 (KS3)" evidence="13">
    <location>
        <begin position="1581"/>
        <end position="1999"/>
    </location>
</feature>
<gene>
    <name evidence="15" type="ORF">SBRY_40100</name>
</gene>
<comment type="pathway">
    <text evidence="2">Antibiotic biosynthesis.</text>
</comment>
<keyword evidence="4" id="KW-0963">Cytoplasm</keyword>
<dbReference type="SMART" id="SM01294">
    <property type="entry name" value="PKS_PP_betabranch"/>
    <property type="match status" value="2"/>
</dbReference>
<keyword evidence="5" id="KW-0597">Phosphoprotein</keyword>
<dbReference type="PROSITE" id="PS50075">
    <property type="entry name" value="CARRIER"/>
    <property type="match status" value="2"/>
</dbReference>
<evidence type="ECO:0000256" key="7">
    <source>
        <dbReference type="ARBA" id="ARBA00022737"/>
    </source>
</evidence>
<dbReference type="Pfam" id="PF21089">
    <property type="entry name" value="PKS_DH_N"/>
    <property type="match status" value="2"/>
</dbReference>
<accession>A0A9W4MHS4</accession>
<evidence type="ECO:0000256" key="5">
    <source>
        <dbReference type="ARBA" id="ARBA00022553"/>
    </source>
</evidence>
<dbReference type="InterPro" id="IPR036291">
    <property type="entry name" value="NAD(P)-bd_dom_sf"/>
</dbReference>
<dbReference type="GO" id="GO:0004315">
    <property type="term" value="F:3-oxoacyl-[acyl-carrier-protein] synthase activity"/>
    <property type="evidence" value="ECO:0007669"/>
    <property type="project" value="InterPro"/>
</dbReference>
<dbReference type="SUPFAM" id="SSF53335">
    <property type="entry name" value="S-adenosyl-L-methionine-dependent methyltransferases"/>
    <property type="match status" value="1"/>
</dbReference>
<dbReference type="SUPFAM" id="SSF53901">
    <property type="entry name" value="Thiolase-like"/>
    <property type="match status" value="2"/>
</dbReference>
<keyword evidence="16" id="KW-1185">Reference proteome</keyword>
<evidence type="ECO:0000256" key="6">
    <source>
        <dbReference type="ARBA" id="ARBA00022679"/>
    </source>
</evidence>
<dbReference type="InterPro" id="IPR049552">
    <property type="entry name" value="PKS_DH_N"/>
</dbReference>
<dbReference type="InterPro" id="IPR014030">
    <property type="entry name" value="Ketoacyl_synth_N"/>
</dbReference>
<evidence type="ECO:0000256" key="3">
    <source>
        <dbReference type="ARBA" id="ARBA00022450"/>
    </source>
</evidence>
<dbReference type="InterPro" id="IPR020841">
    <property type="entry name" value="PKS_Beta-ketoAc_synthase_dom"/>
</dbReference>
<dbReference type="InterPro" id="IPR009081">
    <property type="entry name" value="PP-bd_ACP"/>
</dbReference>
<dbReference type="SUPFAM" id="SSF47336">
    <property type="entry name" value="ACP-like"/>
    <property type="match status" value="3"/>
</dbReference>
<evidence type="ECO:0000313" key="15">
    <source>
        <dbReference type="EMBL" id="CAG7645219.1"/>
    </source>
</evidence>
<dbReference type="Pfam" id="PF02801">
    <property type="entry name" value="Ketoacyl-synt_C"/>
    <property type="match status" value="2"/>
</dbReference>
<dbReference type="GO" id="GO:0004312">
    <property type="term" value="F:fatty acid synthase activity"/>
    <property type="evidence" value="ECO:0007669"/>
    <property type="project" value="TreeGrafter"/>
</dbReference>
<dbReference type="GO" id="GO:0031177">
    <property type="term" value="F:phosphopantetheine binding"/>
    <property type="evidence" value="ECO:0007669"/>
    <property type="project" value="InterPro"/>
</dbReference>
<proteinExistence type="predicted"/>
<feature type="region of interest" description="Disordered" evidence="11">
    <location>
        <begin position="2950"/>
        <end position="2972"/>
    </location>
</feature>
<evidence type="ECO:0000259" key="12">
    <source>
        <dbReference type="PROSITE" id="PS50075"/>
    </source>
</evidence>
<dbReference type="CDD" id="cd08953">
    <property type="entry name" value="KR_2_SDR_x"/>
    <property type="match status" value="1"/>
</dbReference>
<dbReference type="CDD" id="cd02440">
    <property type="entry name" value="AdoMet_MTases"/>
    <property type="match status" value="1"/>
</dbReference>
<feature type="domain" description="PKS/mFAS DH" evidence="14">
    <location>
        <begin position="2164"/>
        <end position="2442"/>
    </location>
</feature>
<dbReference type="Gene3D" id="3.10.129.110">
    <property type="entry name" value="Polyketide synthase dehydratase"/>
    <property type="match status" value="2"/>
</dbReference>
<feature type="compositionally biased region" description="Basic and acidic residues" evidence="11">
    <location>
        <begin position="2092"/>
        <end position="2102"/>
    </location>
</feature>
<dbReference type="InterPro" id="IPR013217">
    <property type="entry name" value="Methyltransf_12"/>
</dbReference>
<dbReference type="Gene3D" id="3.40.50.720">
    <property type="entry name" value="NAD(P)-binding Rossmann-like Domain"/>
    <property type="match status" value="1"/>
</dbReference>
<feature type="region of interest" description="N-terminal hotdog fold" evidence="10">
    <location>
        <begin position="2164"/>
        <end position="2284"/>
    </location>
</feature>
<dbReference type="PROSITE" id="PS00012">
    <property type="entry name" value="PHOSPHOPANTETHEINE"/>
    <property type="match status" value="1"/>
</dbReference>
<dbReference type="InterPro" id="IPR049900">
    <property type="entry name" value="PKS_mFAS_DH"/>
</dbReference>
<feature type="region of interest" description="N-terminal hotdog fold" evidence="10">
    <location>
        <begin position="732"/>
        <end position="849"/>
    </location>
</feature>
<evidence type="ECO:0000259" key="14">
    <source>
        <dbReference type="PROSITE" id="PS52019"/>
    </source>
</evidence>
<dbReference type="InterPro" id="IPR050091">
    <property type="entry name" value="PKS_NRPS_Biosynth_Enz"/>
</dbReference>
<dbReference type="PANTHER" id="PTHR43775:SF37">
    <property type="entry name" value="SI:DKEY-61P9.11"/>
    <property type="match status" value="1"/>
</dbReference>
<dbReference type="Gene3D" id="1.10.1240.100">
    <property type="match status" value="2"/>
</dbReference>
<dbReference type="SUPFAM" id="SSF51735">
    <property type="entry name" value="NAD(P)-binding Rossmann-fold domains"/>
    <property type="match status" value="2"/>
</dbReference>
<dbReference type="InterPro" id="IPR020807">
    <property type="entry name" value="PKS_DH"/>
</dbReference>
<feature type="region of interest" description="Disordered" evidence="11">
    <location>
        <begin position="1544"/>
        <end position="1578"/>
    </location>
</feature>
<dbReference type="PANTHER" id="PTHR43775">
    <property type="entry name" value="FATTY ACID SYNTHASE"/>
    <property type="match status" value="1"/>
</dbReference>
<evidence type="ECO:0000256" key="8">
    <source>
        <dbReference type="ARBA" id="ARBA00023268"/>
    </source>
</evidence>
<evidence type="ECO:0000256" key="10">
    <source>
        <dbReference type="PROSITE-ProRule" id="PRU01363"/>
    </source>
</evidence>
<sequence length="2972" mass="312733">MPAPDDDLGEKARRYVAGRLAAVLKLAPERLDAAVPLNEYGTDSVKAVEVTLLLERDLGPLPRTLLFEYPTVGELTDYLLGHAGAAIAAAVGRAPAEDHPGPGQSKPAEGTPVRAAVPARQVAPGGRIRLTGHRFAPAPAAPASPAPGAPSAAALDIAIVGVAGRYPGARDTGEFWQNLRAGRDCVTEVPADRWDHGAYYDPRKGEPGRTYSKWGGFIDGVDEFDPLFFSIAPREAELLDPQERLFLQCAYETVEDAGYTRATLPRTVGVFVGVMYEEYQLHAAQDQMRGRRYAVGGNASSVANRVSYTLDLHGPSIALDTMCSSSLTALHLACRAIRSGECDAALVGGVNVTIHPNKYLMLAQGRFASSTGRCASFGAGGDGYVPAEGVGAVLIRPLEDAVAAGDRILGVVKGTAVNHGGRATGYTVPNPQAQADVITRALRQAGADPSDIGYVEAHGTGTELGDPIELAGLTRAFGDRGAEAGTVALGSVKSAIGHAESASGIAALTKVLLQFRHGELVPSLHAAEPNPHIDFGSTPFRLQRETSPWPAGERPRRAGISSFGAGGANAHVVVEDYPAQLPAAAARPEPATVVLSARDGDRLAEQARRLHAALDTYTDADLADIAYTLQTGREALDERLGFVAHSLDEVREQLTRHLRGGTGETGGPGAAVLDRWLAGEPVDWSALHTGAVRRRLALPTYPFARERHWAPDPHGTPLPPAADGTAPETVRAEVLSLRQESGHEGTRLRTTLTGGEHFLADHLVGGERVLPAAVQLELLRAAVEPAAGPGERTVRLTDVAWPRPVTVGAAPVEVAVTLTPRAGGATGLRVTADGSVVSLGTAHVTAASDTRPVLDLPALRAACDRPVPADRCYALHAAAGIAYGPSMRAVEELAVGDGQVLARLRAPGAAAPNGGLHPAVMDGALHAAVALADAATSTSGSTGKPPVPFAVAEAEILAPTPAAGYAHIRTGAARPGTLDIDVCDDDGRVCVRLRGLAVGLPEATPAAPADQHLLHPVWEEYTPAAAEPSEPDVVLVVGGTQEQREWLRAAHPHADVRVQDLTDVRAEPGVGQVYWIAPADAADGTEAVVHCFRLVKAFLRAGYADTPLGWTVVTQQTQQVGPADGDPHPAAAGVHGLTGSLAKEQPRWSVRLVDLALGVPWPVAALRTLPADPHGATLAFRRGRWHRQELRPLTLPAPAAPPYRPGGVYVVVGGAGGIGEAWTEYVVRRYAAQVVWIGRRPADAAMDARLDRLGALGPRPVYVTADGSDPGALDRIRRDVVARFGRVDGVVVSAIVLRDRMLRSMPESDLRAVLEAKIAVSEAVSTAFAAEHLDFVLFFSSLVAHARPPGQANYAAGSTFTDAYAEWLRRRRDWRVKVVDWGYWGSVGVVADDAHRARMAGLGQGSIEPAEAMDVLERLLGGTHDHVGFMKTAPAAGAAVPSVSVAASTAAAGDRTALRPRAVAHLKALVGATVKLAPERIDARRSLRDYGLDSVMSVELAEHLRAAVADVGSTFFFEFTSIDEVVDHLLATRPEDLARLVGEPAAEAESAPEPTAAADRNPVPAPVPAPRPAVADATPQDGDIAVIGLSGRYPGAADVDAFWDLLLAGRSAIGEVPAERWDWRAYHDPVPGTRGHTYSRWGGFLADADAFDAGFFGIPPVEARHIDPQERVFLEAVHAAIEDAGHTTATLSPERRVGVFVGAMNGNYPTGVRFWSIANRVSFLFDLRGPSMAVDSACSSSLTAVHLAVESLRAGTSDCAVAGGVNLVVHPDHHVRLSEMTMLSPGGRSAPFGADADGFVDGEGVGAVVLKPLAAAIADGDHIHGVIKGSHVNANGRTGGYTVPGPVGQSTAVSEALRRSGVPARSVSYVEAHGTGTALGDPIEITGLTRAFRHDTGDTTQAAGTGFCAIGSVKSNIGHAESASGIAGLTKVLLQMRHHTLVPSLNAETPNPHIDFDATPFTVQRTAAPWEPPAAGTPLRAGVSSFGAGGANAHVVVEEAPEPPSASGSHGPQFVVLSARDEAGLLERARRLLAFVTAGRCPQGRFADLAHTLQAGREEMAERLALHATGTDDLREQLAAFTAGGTGRWVRGRTDPHGERPDGVPAAEQRTWAPGRVLDAWVRGVPVDWAALREGPAPRRMSLPTYPFARDRYWIAPDAGSRPHPLLDRVVSTLWGLLYESVWTGEEFFLADHRVRGARVLPAAAHLELVRAAVAHAAGTPADGVELTDVVWALPLAAAGRPEPVRVALTPDRDRGTVSFEVRSADPAPVVYCTGRARPSGDTQPVLDLAGVRARCAHGPVAGADCRAAFAAAGITYGPGMHALVQVWTGTGEVLARLRLPAQLRSGRDGYLAHPAMVDAALQAIASLATTGGPGGSGSLGLPFAVERADLLGPVPEEAWAYVRPHPGTAASVDVDVCDGQGRVCVRLHRLTLRPLPAAQEAAQERPYEAAQEAAGQTPDLDVLATGLLRAQLRATGWFDGTDVGPGLPEQAAGLPPHLRDWLAESLRLLAAGQGVPGGEAPGWDAWAAAKDAWGDRPAVAAQVELVEAALRGLPDLLAGRRLAHEILFPDSSMDLLQALYQGNEEANSALADALAAHVDRRLAAEPRAQLRILEVGAGTGGTSKVLFDRLHPYGAAVAEYRYTDLSASFLRHARQQFGQTAPYLECQVLDIERPPGEQGIGAGTYDVVVATNVLHATRQIGDTLDHVRQMLRPGGVLLLNELTRKRVWLHLTFGLLEGWWRTEDPQLRLQGSPVLAPQGWRDALTAAGFSTVRFPFGMAADLDQHTVVATADDAAVIPVAAPAAIPVSAPVTAVPAPVRRAAGALVEELAAGLADVLEMPAGSVDPDRPFADLGLDSIFAVQWAKLIEERHGVEFTAARVYDYPTVRLLAAYLEAELLPPEPAPEPVPEGAQPRVDADQDLTLDDVLRRVEDGTLDIDAAEQLLGRLTGAGRPFAGSDEETTTMAQRRSTV</sequence>
<feature type="active site" description="Proton acceptor; for dehydratase activity" evidence="10">
    <location>
        <position position="762"/>
    </location>
</feature>
<evidence type="ECO:0000256" key="9">
    <source>
        <dbReference type="ARBA" id="ARBA00023315"/>
    </source>
</evidence>
<keyword evidence="8" id="KW-0511">Multifunctional enzyme</keyword>
<keyword evidence="6" id="KW-0808">Transferase</keyword>
<dbReference type="Proteomes" id="UP001153328">
    <property type="component" value="Unassembled WGS sequence"/>
</dbReference>
<keyword evidence="7" id="KW-0677">Repeat</keyword>
<dbReference type="Pfam" id="PF08242">
    <property type="entry name" value="Methyltransf_12"/>
    <property type="match status" value="1"/>
</dbReference>
<name>A0A9W4MHS4_9ACTN</name>
<dbReference type="SMART" id="SM00822">
    <property type="entry name" value="PKS_KR"/>
    <property type="match status" value="1"/>
</dbReference>
<feature type="active site" description="Proton acceptor; for dehydratase activity" evidence="10">
    <location>
        <position position="2193"/>
    </location>
</feature>
<dbReference type="Pfam" id="PF14765">
    <property type="entry name" value="PS-DH"/>
    <property type="match status" value="2"/>
</dbReference>
<feature type="domain" description="Carrier" evidence="12">
    <location>
        <begin position="2821"/>
        <end position="2898"/>
    </location>
</feature>
<dbReference type="PROSITE" id="PS52019">
    <property type="entry name" value="PKS_MFAS_DH"/>
    <property type="match status" value="2"/>
</dbReference>
<dbReference type="Pfam" id="PF00109">
    <property type="entry name" value="ketoacyl-synt"/>
    <property type="match status" value="2"/>
</dbReference>
<dbReference type="GO" id="GO:0005737">
    <property type="term" value="C:cytoplasm"/>
    <property type="evidence" value="ECO:0007669"/>
    <property type="project" value="UniProtKB-SubCell"/>
</dbReference>
<dbReference type="InterPro" id="IPR036736">
    <property type="entry name" value="ACP-like_sf"/>
</dbReference>
<dbReference type="GO" id="GO:0006633">
    <property type="term" value="P:fatty acid biosynthetic process"/>
    <property type="evidence" value="ECO:0007669"/>
    <property type="project" value="InterPro"/>
</dbReference>
<evidence type="ECO:0000256" key="1">
    <source>
        <dbReference type="ARBA" id="ARBA00004496"/>
    </source>
</evidence>
<feature type="region of interest" description="C-terminal hotdog fold" evidence="10">
    <location>
        <begin position="2297"/>
        <end position="2442"/>
    </location>
</feature>
<dbReference type="RefSeq" id="WP_205048489.1">
    <property type="nucleotide sequence ID" value="NZ_CAJVAX010000018.1"/>
</dbReference>
<dbReference type="InterPro" id="IPR020806">
    <property type="entry name" value="PKS_PP-bd"/>
</dbReference>
<feature type="compositionally biased region" description="Low complexity" evidence="11">
    <location>
        <begin position="1544"/>
        <end position="1562"/>
    </location>
</feature>
<dbReference type="PROSITE" id="PS52004">
    <property type="entry name" value="KS3_2"/>
    <property type="match status" value="2"/>
</dbReference>
<feature type="domain" description="Carrier" evidence="12">
    <location>
        <begin position="1460"/>
        <end position="1533"/>
    </location>
</feature>
<dbReference type="InterPro" id="IPR057326">
    <property type="entry name" value="KR_dom"/>
</dbReference>
<feature type="region of interest" description="C-terminal hotdog fold" evidence="10">
    <location>
        <begin position="864"/>
        <end position="1007"/>
    </location>
</feature>
<dbReference type="SMART" id="SM00823">
    <property type="entry name" value="PKS_PP"/>
    <property type="match status" value="3"/>
</dbReference>
<feature type="active site" description="Proton donor; for dehydratase activity" evidence="10">
    <location>
        <position position="2359"/>
    </location>
</feature>
<dbReference type="InterPro" id="IPR018201">
    <property type="entry name" value="Ketoacyl_synth_AS"/>
</dbReference>
<dbReference type="InterPro" id="IPR014031">
    <property type="entry name" value="Ketoacyl_synth_C"/>
</dbReference>
<dbReference type="Gene3D" id="3.40.50.150">
    <property type="entry name" value="Vaccinia Virus protein VP39"/>
    <property type="match status" value="1"/>
</dbReference>
<dbReference type="SMART" id="SM00826">
    <property type="entry name" value="PKS_DH"/>
    <property type="match status" value="2"/>
</dbReference>
<comment type="subcellular location">
    <subcellularLocation>
        <location evidence="1">Cytoplasm</location>
    </subcellularLocation>
</comment>
<dbReference type="InterPro" id="IPR054514">
    <property type="entry name" value="RhiE-like_linker"/>
</dbReference>
<dbReference type="EMBL" id="CAJVAX010000018">
    <property type="protein sequence ID" value="CAG7645219.1"/>
    <property type="molecule type" value="Genomic_DNA"/>
</dbReference>
<protein>
    <submittedName>
        <fullName evidence="15">Carrier domain-containing protein</fullName>
    </submittedName>
</protein>
<dbReference type="InterPro" id="IPR042104">
    <property type="entry name" value="PKS_dehydratase_sf"/>
</dbReference>
<feature type="compositionally biased region" description="Polar residues" evidence="11">
    <location>
        <begin position="2963"/>
        <end position="2972"/>
    </location>
</feature>